<accession>A0ABP0LB45</accession>
<evidence type="ECO:0000313" key="2">
    <source>
        <dbReference type="Proteomes" id="UP001642464"/>
    </source>
</evidence>
<organism evidence="1 2">
    <name type="scientific">Durusdinium trenchii</name>
    <dbReference type="NCBI Taxonomy" id="1381693"/>
    <lineage>
        <taxon>Eukaryota</taxon>
        <taxon>Sar</taxon>
        <taxon>Alveolata</taxon>
        <taxon>Dinophyceae</taxon>
        <taxon>Suessiales</taxon>
        <taxon>Symbiodiniaceae</taxon>
        <taxon>Durusdinium</taxon>
    </lineage>
</organism>
<feature type="non-terminal residue" evidence="1">
    <location>
        <position position="525"/>
    </location>
</feature>
<keyword evidence="2" id="KW-1185">Reference proteome</keyword>
<sequence>DDLMQRYFHKHFLDVLGVCEDLEELFVERELDFVEKQVKCQMRAATSKEDVLRLAESWQESFRVGGSVRQKEAFQLATRMISEEATMIINRPKELVQRATTYTWLHKLGLTLDTQHLQYMSLGDALKDVEADPLFAAAIRPEDVFFLAQEQLRQPAEPALCRHADVKKLISEQAEAFQQAAFKERCRRYHLEVCRLLAPLGRDPASVWMICEEFLRVENPESNGEAFSKFLQGALQVCSSGEELAAIEEVNVLAQGIGISESRLSAVFREQLQFSIEHFCSSVVEAAFGELQVMLFSDCKLQLHDKLKELGVDVLAVKPNHSWGADKAWNIALRSSTALQTVLKHQATFKPFQKMGLQLPPIKWVSKFSNKALECWKDHVCRSSSEEDVIEYKDTFEQAVACLYERGNSFSAAGEEIEVRVRFSLVLFPVRFELSPDLLHKICPRLQFHADSPMALEDKRGHSLGKLLVVGADAFREDFAALQHPTEMGFDIGGQQFTVYAMVWRDWLYSFSPPKTLLSRWETAK</sequence>
<evidence type="ECO:0000313" key="1">
    <source>
        <dbReference type="EMBL" id="CAK9035838.1"/>
    </source>
</evidence>
<comment type="caution">
    <text evidence="1">The sequence shown here is derived from an EMBL/GenBank/DDBJ whole genome shotgun (WGS) entry which is preliminary data.</text>
</comment>
<dbReference type="EMBL" id="CAXAMM010015237">
    <property type="protein sequence ID" value="CAK9035838.1"/>
    <property type="molecule type" value="Genomic_DNA"/>
</dbReference>
<gene>
    <name evidence="1" type="ORF">SCF082_LOCUS21478</name>
</gene>
<dbReference type="Proteomes" id="UP001642464">
    <property type="component" value="Unassembled WGS sequence"/>
</dbReference>
<reference evidence="1 2" key="1">
    <citation type="submission" date="2024-02" db="EMBL/GenBank/DDBJ databases">
        <authorList>
            <person name="Chen Y."/>
            <person name="Shah S."/>
            <person name="Dougan E. K."/>
            <person name="Thang M."/>
            <person name="Chan C."/>
        </authorList>
    </citation>
    <scope>NUCLEOTIDE SEQUENCE [LARGE SCALE GENOMIC DNA]</scope>
</reference>
<protein>
    <recommendedName>
        <fullName evidence="3">CDAN1-interacting nuclease 1</fullName>
    </recommendedName>
</protein>
<proteinExistence type="predicted"/>
<name>A0ABP0LB45_9DINO</name>
<evidence type="ECO:0008006" key="3">
    <source>
        <dbReference type="Google" id="ProtNLM"/>
    </source>
</evidence>
<feature type="non-terminal residue" evidence="1">
    <location>
        <position position="1"/>
    </location>
</feature>